<dbReference type="PANTHER" id="PTHR42848:SF1">
    <property type="entry name" value="HOLLIDAY JUNCTION BRANCH MIGRATION COMPLEX SUBUNIT RUVB"/>
    <property type="match status" value="1"/>
</dbReference>
<dbReference type="GO" id="GO:0006281">
    <property type="term" value="P:DNA repair"/>
    <property type="evidence" value="ECO:0007669"/>
    <property type="project" value="InterPro"/>
</dbReference>
<evidence type="ECO:0000313" key="2">
    <source>
        <dbReference type="Proteomes" id="UP000028533"/>
    </source>
</evidence>
<gene>
    <name evidence="1" type="ORF">MCAPa_7010</name>
</gene>
<dbReference type="GO" id="GO:0005524">
    <property type="term" value="F:ATP binding"/>
    <property type="evidence" value="ECO:0007669"/>
    <property type="project" value="InterPro"/>
</dbReference>
<dbReference type="RefSeq" id="WP_036432299.1">
    <property type="nucleotide sequence ID" value="NZ_JFDO01000027.1"/>
</dbReference>
<dbReference type="AlphaFoldDB" id="A0A084EJ37"/>
<accession>A0A084EJ37</accession>
<dbReference type="InterPro" id="IPR027417">
    <property type="entry name" value="P-loop_NTPase"/>
</dbReference>
<reference evidence="1 2" key="1">
    <citation type="submission" date="2014-02" db="EMBL/GenBank/DDBJ databases">
        <title>Genome sequence of Mycoplasma capricolum subsp. capricolum strain 14232.</title>
        <authorList>
            <person name="Sirand-Pugnet P."/>
            <person name="Breton M."/>
            <person name="Dordet-Frisoni E."/>
            <person name="Baranowski E."/>
            <person name="Barre A."/>
            <person name="Couture C."/>
            <person name="Dupuy V."/>
            <person name="Gaurivaud P."/>
            <person name="Jacob D."/>
            <person name="Lemaitre C."/>
            <person name="Manso-Silvan L."/>
            <person name="Nikolski M."/>
            <person name="Nouvel L.-X."/>
            <person name="Poumarat F."/>
            <person name="Tardy F."/>
            <person name="Thebault P."/>
            <person name="Theil S."/>
            <person name="Citti C."/>
            <person name="Thiaucourt F."/>
            <person name="Blanchard A."/>
        </authorList>
    </citation>
    <scope>NUCLEOTIDE SEQUENCE [LARGE SCALE GENOMIC DNA]</scope>
    <source>
        <strain evidence="1 2">14232</strain>
    </source>
</reference>
<protein>
    <submittedName>
        <fullName evidence="1">Uncharacterized protein</fullName>
    </submittedName>
</protein>
<organism evidence="1 2">
    <name type="scientific">Mycoplasma capricolum subsp. capricolum 14232</name>
    <dbReference type="NCBI Taxonomy" id="1188238"/>
    <lineage>
        <taxon>Bacteria</taxon>
        <taxon>Bacillati</taxon>
        <taxon>Mycoplasmatota</taxon>
        <taxon>Mollicutes</taxon>
        <taxon>Mycoplasmataceae</taxon>
        <taxon>Mycoplasma</taxon>
    </lineage>
</organism>
<dbReference type="InterPro" id="IPR004605">
    <property type="entry name" value="DNA_helicase_Holl-junc_RuvB"/>
</dbReference>
<dbReference type="GO" id="GO:0003677">
    <property type="term" value="F:DNA binding"/>
    <property type="evidence" value="ECO:0007669"/>
    <property type="project" value="InterPro"/>
</dbReference>
<dbReference type="GO" id="GO:0009378">
    <property type="term" value="F:four-way junction helicase activity"/>
    <property type="evidence" value="ECO:0007669"/>
    <property type="project" value="InterPro"/>
</dbReference>
<name>A0A084EJ37_MYCCA</name>
<comment type="caution">
    <text evidence="1">The sequence shown here is derived from an EMBL/GenBank/DDBJ whole genome shotgun (WGS) entry which is preliminary data.</text>
</comment>
<dbReference type="PANTHER" id="PTHR42848">
    <property type="match status" value="1"/>
</dbReference>
<dbReference type="GO" id="GO:0006310">
    <property type="term" value="P:DNA recombination"/>
    <property type="evidence" value="ECO:0007669"/>
    <property type="project" value="InterPro"/>
</dbReference>
<sequence length="267" mass="31614">MKIIEEIVGQEKILNKLEIIIKEHKQNKTPFPFILIIGKKGMGKCKISKWIHSHFDSNAIGVMNALFFNKDSLPFLSNFSYQQIDHTSCLFKPENVDKKSQKFLDFIFKRDLDNINKTLIKVDKLNKNSTYQYNAELLPITLEQLNNFRFICLTKSKNDLSKKLLNKFDYIFEIEPYTYKQIKLILHKDLTHTNNYFTNNSIKHIIYHSKLNPEIAKLLLKFADMKLDNDELVSKTDLKELFNKFNIYNLNNDQILDLCFKHNCMVY</sequence>
<dbReference type="SUPFAM" id="SSF52540">
    <property type="entry name" value="P-loop containing nucleoside triphosphate hydrolases"/>
    <property type="match status" value="1"/>
</dbReference>
<dbReference type="EMBL" id="JFDO01000027">
    <property type="protein sequence ID" value="KEZ17979.1"/>
    <property type="molecule type" value="Genomic_DNA"/>
</dbReference>
<dbReference type="Gene3D" id="3.40.50.300">
    <property type="entry name" value="P-loop containing nucleotide triphosphate hydrolases"/>
    <property type="match status" value="1"/>
</dbReference>
<evidence type="ECO:0000313" key="1">
    <source>
        <dbReference type="EMBL" id="KEZ17979.1"/>
    </source>
</evidence>
<dbReference type="Proteomes" id="UP000028533">
    <property type="component" value="Unassembled WGS sequence"/>
</dbReference>
<proteinExistence type="predicted"/>